<dbReference type="Proteomes" id="UP000066480">
    <property type="component" value="Chromosome"/>
</dbReference>
<dbReference type="KEGG" id="lmoi:VV02_12140"/>
<dbReference type="RefSeq" id="WP_052591777.1">
    <property type="nucleotide sequence ID" value="NZ_CP011112.1"/>
</dbReference>
<name>A0A0K1JIB0_9MICO</name>
<dbReference type="STRING" id="571913.VV02_12140"/>
<dbReference type="AlphaFoldDB" id="A0A0K1JIB0"/>
<dbReference type="EMBL" id="CP011112">
    <property type="protein sequence ID" value="AKU16441.1"/>
    <property type="molecule type" value="Genomic_DNA"/>
</dbReference>
<evidence type="ECO:0000313" key="1">
    <source>
        <dbReference type="EMBL" id="AKU16441.1"/>
    </source>
</evidence>
<organism evidence="1 2">
    <name type="scientific">Luteipulveratus mongoliensis</name>
    <dbReference type="NCBI Taxonomy" id="571913"/>
    <lineage>
        <taxon>Bacteria</taxon>
        <taxon>Bacillati</taxon>
        <taxon>Actinomycetota</taxon>
        <taxon>Actinomycetes</taxon>
        <taxon>Micrococcales</taxon>
        <taxon>Dermacoccaceae</taxon>
        <taxon>Luteipulveratus</taxon>
    </lineage>
</organism>
<proteinExistence type="predicted"/>
<keyword evidence="2" id="KW-1185">Reference proteome</keyword>
<protein>
    <submittedName>
        <fullName evidence="1">Uncharacterized protein</fullName>
    </submittedName>
</protein>
<accession>A0A0K1JIB0</accession>
<reference evidence="1 2" key="1">
    <citation type="submission" date="2015-03" db="EMBL/GenBank/DDBJ databases">
        <title>Luteipulveratus halotolerans sp. nov., a novel actinobacterium (Dermacoccaceae) from Sarawak, Malaysia.</title>
        <authorList>
            <person name="Juboi H."/>
            <person name="Basik A."/>
            <person name="Shamsul S.S."/>
            <person name="Arnold P."/>
            <person name="Schmitt E.K."/>
            <person name="Sanglier J.-J."/>
            <person name="Yeo T."/>
        </authorList>
    </citation>
    <scope>NUCLEOTIDE SEQUENCE [LARGE SCALE GENOMIC DNA]</scope>
    <source>
        <strain evidence="1 2">MN07-A0370</strain>
    </source>
</reference>
<evidence type="ECO:0000313" key="2">
    <source>
        <dbReference type="Proteomes" id="UP000066480"/>
    </source>
</evidence>
<sequence>MRYYVRASELRGDGTAVGSSATGLASTPGDLSRALRAIGAATGCPQLSGLTESLARGWGRSAAGLEAEARALSRGLGATGTAYDDAESVLGVAPEGTP</sequence>
<gene>
    <name evidence="1" type="ORF">VV02_12140</name>
</gene>